<evidence type="ECO:0000256" key="1">
    <source>
        <dbReference type="SAM" id="Phobius"/>
    </source>
</evidence>
<dbReference type="STRING" id="1073996.SAMN05444271_1692"/>
<dbReference type="AlphaFoldDB" id="A0A1H6YNP5"/>
<proteinExistence type="predicted"/>
<keyword evidence="1" id="KW-1133">Transmembrane helix</keyword>
<name>A0A1H6YNP5_9EURY</name>
<dbReference type="KEGG" id="hae:halTADL_0407"/>
<feature type="domain" description="DUF1616" evidence="2">
    <location>
        <begin position="27"/>
        <end position="346"/>
    </location>
</feature>
<dbReference type="Pfam" id="PF07760">
    <property type="entry name" value="DUF1616"/>
    <property type="match status" value="1"/>
</dbReference>
<feature type="transmembrane region" description="Helical" evidence="1">
    <location>
        <begin position="134"/>
        <end position="154"/>
    </location>
</feature>
<dbReference type="OrthoDB" id="82282at2157"/>
<evidence type="ECO:0000313" key="4">
    <source>
        <dbReference type="Proteomes" id="UP000198888"/>
    </source>
</evidence>
<feature type="transmembrane region" description="Helical" evidence="1">
    <location>
        <begin position="45"/>
        <end position="68"/>
    </location>
</feature>
<dbReference type="EMBL" id="FNYR01000069">
    <property type="protein sequence ID" value="SEJ38862.1"/>
    <property type="molecule type" value="Genomic_DNA"/>
</dbReference>
<keyword evidence="1" id="KW-0472">Membrane</keyword>
<dbReference type="GeneID" id="35001232"/>
<gene>
    <name evidence="3" type="ORF">SAMN05444271_1692</name>
</gene>
<dbReference type="PIRSF" id="PIRSF018671">
    <property type="entry name" value="UCP018671"/>
    <property type="match status" value="1"/>
</dbReference>
<keyword evidence="1" id="KW-0812">Transmembrane</keyword>
<dbReference type="Proteomes" id="UP000198888">
    <property type="component" value="Unassembled WGS sequence"/>
</dbReference>
<protein>
    <submittedName>
        <fullName evidence="3">Uncharacterized membrane protein</fullName>
    </submittedName>
</protein>
<dbReference type="RefSeq" id="WP_089674002.1">
    <property type="nucleotide sequence ID" value="NZ_CP024845.1"/>
</dbReference>
<reference evidence="3 4" key="1">
    <citation type="submission" date="2016-10" db="EMBL/GenBank/DDBJ databases">
        <authorList>
            <person name="de Groot N.N."/>
        </authorList>
    </citation>
    <scope>NUCLEOTIDE SEQUENCE [LARGE SCALE GENOMIC DNA]</scope>
    <source>
        <strain evidence="3 4">DSM 22187</strain>
    </source>
</reference>
<evidence type="ECO:0000313" key="3">
    <source>
        <dbReference type="EMBL" id="SEJ38862.1"/>
    </source>
</evidence>
<keyword evidence="4" id="KW-1185">Reference proteome</keyword>
<feature type="transmembrane region" description="Helical" evidence="1">
    <location>
        <begin position="190"/>
        <end position="211"/>
    </location>
</feature>
<accession>A0A1H6YNP5</accession>
<evidence type="ECO:0000259" key="2">
    <source>
        <dbReference type="Pfam" id="PF07760"/>
    </source>
</evidence>
<sequence length="356" mass="38737">MAIGEGLKKLLVGCKKSLPADLVATAIFTILMIIAVSLPTVRESVLRFVLGLAFVAFIPGYAFIAVLFPESYLSADPEAEETTTEEASNMLAARLPGTGGIDRIERAALAFGTSIAIVPLTGIGLSFTPWGIRLIPVIFTLAGVTLVGVVLAAYRRQKLPEDRQFTVSFRQWMDTMWTQNLKPDTRLDSVLVIVLAISVVFAFGTIGYAVAVPPDGEQFTDFYILTETAEGELVAEEYPSDLVAGEPEPIVVGLENNENVGTEYTIIVEIHNTTVPETNKAEIVDRQRVTTFKPVVEPGEEWRTEHNLTAAITGEDLRVTYLLYIGTPPAQPTPDNADQSLHLWVDVRNSEGSVAT</sequence>
<organism evidence="3 4">
    <name type="scientific">Halohasta litchfieldiae</name>
    <dbReference type="NCBI Taxonomy" id="1073996"/>
    <lineage>
        <taxon>Archaea</taxon>
        <taxon>Methanobacteriati</taxon>
        <taxon>Methanobacteriota</taxon>
        <taxon>Stenosarchaea group</taxon>
        <taxon>Halobacteria</taxon>
        <taxon>Halobacteriales</taxon>
        <taxon>Haloferacaceae</taxon>
        <taxon>Halohasta</taxon>
    </lineage>
</organism>
<feature type="transmembrane region" description="Helical" evidence="1">
    <location>
        <begin position="20"/>
        <end position="39"/>
    </location>
</feature>
<accession>A0A2H4PYP5</accession>
<dbReference type="InterPro" id="IPR014495">
    <property type="entry name" value="UCP018671"/>
</dbReference>
<dbReference type="InterPro" id="IPR011674">
    <property type="entry name" value="DUF1616"/>
</dbReference>